<evidence type="ECO:0000313" key="2">
    <source>
        <dbReference type="EMBL" id="ABG57501.1"/>
    </source>
</evidence>
<keyword evidence="1" id="KW-0812">Transmembrane</keyword>
<reference evidence="2 3" key="1">
    <citation type="journal article" date="2007" name="Appl. Environ. Microbiol.">
        <title>Genome sequence of the cellulolytic gliding bacterium Cytophaga hutchinsonii.</title>
        <authorList>
            <person name="Xie G."/>
            <person name="Bruce D.C."/>
            <person name="Challacombe J.F."/>
            <person name="Chertkov O."/>
            <person name="Detter J.C."/>
            <person name="Gilna P."/>
            <person name="Han C.S."/>
            <person name="Lucas S."/>
            <person name="Misra M."/>
            <person name="Myers G.L."/>
            <person name="Richardson P."/>
            <person name="Tapia R."/>
            <person name="Thayer N."/>
            <person name="Thompson L.S."/>
            <person name="Brettin T.S."/>
            <person name="Henrissat B."/>
            <person name="Wilson D.B."/>
            <person name="McBride M.J."/>
        </authorList>
    </citation>
    <scope>NUCLEOTIDE SEQUENCE [LARGE SCALE GENOMIC DNA]</scope>
    <source>
        <strain evidence="3">ATCC 33406 / DSM 1761 / CIP 103989 / NBRC 15051 / NCIMB 9469 / D465</strain>
    </source>
</reference>
<dbReference type="Proteomes" id="UP000001822">
    <property type="component" value="Chromosome"/>
</dbReference>
<keyword evidence="1" id="KW-1133">Transmembrane helix</keyword>
<protein>
    <submittedName>
        <fullName evidence="2">Uncharacterized protein</fullName>
    </submittedName>
</protein>
<evidence type="ECO:0000256" key="1">
    <source>
        <dbReference type="SAM" id="Phobius"/>
    </source>
</evidence>
<name>A0A6N4SMK1_CYTH3</name>
<sequence length="60" mass="7238">MRLAQMLRAPLTSKGQRTLLYLTNRKPYRDVFFRFLNLCFSYTLFFLQKFVGNTLDKLKI</sequence>
<proteinExistence type="predicted"/>
<gene>
    <name evidence="2" type="ordered locus">CHU_0209</name>
</gene>
<organism evidence="2 3">
    <name type="scientific">Cytophaga hutchinsonii (strain ATCC 33406 / DSM 1761 / CIP 103989 / NBRC 15051 / NCIMB 9469 / D465)</name>
    <dbReference type="NCBI Taxonomy" id="269798"/>
    <lineage>
        <taxon>Bacteria</taxon>
        <taxon>Pseudomonadati</taxon>
        <taxon>Bacteroidota</taxon>
        <taxon>Cytophagia</taxon>
        <taxon>Cytophagales</taxon>
        <taxon>Cytophagaceae</taxon>
        <taxon>Cytophaga</taxon>
    </lineage>
</organism>
<dbReference type="EMBL" id="CP000383">
    <property type="protein sequence ID" value="ABG57501.1"/>
    <property type="molecule type" value="Genomic_DNA"/>
</dbReference>
<evidence type="ECO:0000313" key="3">
    <source>
        <dbReference type="Proteomes" id="UP000001822"/>
    </source>
</evidence>
<accession>A0A6N4SMK1</accession>
<keyword evidence="3" id="KW-1185">Reference proteome</keyword>
<dbReference type="KEGG" id="chu:CHU_0209"/>
<dbReference type="AlphaFoldDB" id="A0A6N4SMK1"/>
<keyword evidence="1" id="KW-0472">Membrane</keyword>
<feature type="transmembrane region" description="Helical" evidence="1">
    <location>
        <begin position="31"/>
        <end position="51"/>
    </location>
</feature>